<sequence>MCKISRRKRHTGLKIVFWIILLLFIEVGMWIYFSFYLPHPEITLPDLIGKPIKQDMKTLKKLKLNNVIVENEPSLNQPKGTVIYSDPEADTPIMSNTPVKLEISSGNVAKMANYKGQEISDVIFDLTKNIGMKKEQITVKKISGSSKSINTVIRQSTLTTNFDYSSQKIVFYISDGKKKVKISNYVNQNFSNVQSHLIENGISDNQLSITYRESNTIAIGNIIKNDNVNHSIVPGSSSKINFVISSGSAVKTKAMPSVIGMSKGDAQKALEAIGFSANNISFGGVLDTTVESQSIDANTLIIPNKTFVSLNMTAPVSHEKAIDQIDVTTLQGLELTQTTDQLQQLGIDYKVEDETTTDDQEDNKVKNATVNADTVNIVVYQYVAPAPEKTPTQSSSTTQNSSSSSTSSSSSSSSNTKK</sequence>
<reference evidence="4 5" key="1">
    <citation type="journal article" date="2017" name="BMC Genomics">
        <title>Comparative and functional genomics of the Lactococcus lactis taxon; insights into evolution and niche adaptation.</title>
        <authorList>
            <person name="Kelleher P."/>
            <person name="Bottacini F."/>
            <person name="Mahony J."/>
            <person name="Kilcawley K.N."/>
            <person name="van Sinderen D."/>
        </authorList>
    </citation>
    <scope>NUCLEOTIDE SEQUENCE [LARGE SCALE GENOMIC DNA]</scope>
    <source>
        <strain evidence="4 5">JM1</strain>
        <plasmid evidence="5">pmpjm1</plasmid>
    </source>
</reference>
<dbReference type="AlphaFoldDB" id="A0A1V0PDE8"/>
<geneLocation type="plasmid" evidence="5">
    <name>pmpjm1</name>
</geneLocation>
<dbReference type="Gene3D" id="3.30.10.20">
    <property type="match status" value="2"/>
</dbReference>
<evidence type="ECO:0000256" key="2">
    <source>
        <dbReference type="SAM" id="Phobius"/>
    </source>
</evidence>
<organism evidence="4 5">
    <name type="scientific">Lactococcus lactis subsp. cremoris</name>
    <name type="common">Streptococcus cremoris</name>
    <dbReference type="NCBI Taxonomy" id="1359"/>
    <lineage>
        <taxon>Bacteria</taxon>
        <taxon>Bacillati</taxon>
        <taxon>Bacillota</taxon>
        <taxon>Bacilli</taxon>
        <taxon>Lactobacillales</taxon>
        <taxon>Streptococcaceae</taxon>
        <taxon>Lactococcus</taxon>
    </lineage>
</organism>
<protein>
    <submittedName>
        <fullName evidence="4">PASTA domain-containing protein</fullName>
    </submittedName>
</protein>
<dbReference type="RefSeq" id="WP_063280823.1">
    <property type="nucleotide sequence ID" value="NZ_CP016746.2"/>
</dbReference>
<dbReference type="Pfam" id="PF03793">
    <property type="entry name" value="PASTA"/>
    <property type="match status" value="2"/>
</dbReference>
<feature type="transmembrane region" description="Helical" evidence="2">
    <location>
        <begin position="12"/>
        <end position="33"/>
    </location>
</feature>
<feature type="region of interest" description="Disordered" evidence="1">
    <location>
        <begin position="387"/>
        <end position="418"/>
    </location>
</feature>
<keyword evidence="2" id="KW-1133">Transmembrane helix</keyword>
<name>A0A1V0PDE8_LACLC</name>
<dbReference type="InterPro" id="IPR005543">
    <property type="entry name" value="PASTA_dom"/>
</dbReference>
<dbReference type="Proteomes" id="UP000191806">
    <property type="component" value="Plasmid pJM1A"/>
</dbReference>
<evidence type="ECO:0000313" key="5">
    <source>
        <dbReference type="Proteomes" id="UP000191806"/>
    </source>
</evidence>
<gene>
    <name evidence="4" type="ORF">LLJM1_04480</name>
</gene>
<dbReference type="EMBL" id="CP016746">
    <property type="protein sequence ID" value="ARE27239.1"/>
    <property type="molecule type" value="Genomic_DNA"/>
</dbReference>
<dbReference type="SMART" id="SM00740">
    <property type="entry name" value="PASTA"/>
    <property type="match status" value="4"/>
</dbReference>
<feature type="domain" description="PASTA" evidence="3">
    <location>
        <begin position="249"/>
        <end position="312"/>
    </location>
</feature>
<keyword evidence="4" id="KW-0614">Plasmid</keyword>
<dbReference type="PROSITE" id="PS51178">
    <property type="entry name" value="PASTA"/>
    <property type="match status" value="2"/>
</dbReference>
<evidence type="ECO:0000256" key="1">
    <source>
        <dbReference type="SAM" id="MobiDB-lite"/>
    </source>
</evidence>
<feature type="compositionally biased region" description="Low complexity" evidence="1">
    <location>
        <begin position="392"/>
        <end position="418"/>
    </location>
</feature>
<evidence type="ECO:0000259" key="3">
    <source>
        <dbReference type="PROSITE" id="PS51178"/>
    </source>
</evidence>
<accession>A0A1V0PDE8</accession>
<feature type="domain" description="PASTA" evidence="3">
    <location>
        <begin position="39"/>
        <end position="105"/>
    </location>
</feature>
<keyword evidence="2" id="KW-0472">Membrane</keyword>
<dbReference type="CDD" id="cd06577">
    <property type="entry name" value="PASTA_pknB"/>
    <property type="match status" value="2"/>
</dbReference>
<proteinExistence type="predicted"/>
<keyword evidence="2" id="KW-0812">Transmembrane</keyword>
<evidence type="ECO:0000313" key="4">
    <source>
        <dbReference type="EMBL" id="ARE27239.1"/>
    </source>
</evidence>